<dbReference type="EMBL" id="VSSS01000053">
    <property type="protein sequence ID" value="TYL90223.1"/>
    <property type="molecule type" value="Genomic_DNA"/>
</dbReference>
<gene>
    <name evidence="3" type="ORF">FXB40_32765</name>
</gene>
<feature type="transmembrane region" description="Helical" evidence="1">
    <location>
        <begin position="253"/>
        <end position="275"/>
    </location>
</feature>
<keyword evidence="3" id="KW-0012">Acyltransferase</keyword>
<evidence type="ECO:0000256" key="1">
    <source>
        <dbReference type="SAM" id="Phobius"/>
    </source>
</evidence>
<dbReference type="RefSeq" id="WP_148776335.1">
    <property type="nucleotide sequence ID" value="NZ_VSSS01000053.1"/>
</dbReference>
<dbReference type="PANTHER" id="PTHR36927">
    <property type="entry name" value="BLR4337 PROTEIN"/>
    <property type="match status" value="1"/>
</dbReference>
<evidence type="ECO:0000313" key="4">
    <source>
        <dbReference type="Proteomes" id="UP000324758"/>
    </source>
</evidence>
<keyword evidence="1" id="KW-1133">Transmembrane helix</keyword>
<accession>A0A5D3K7I9</accession>
<feature type="transmembrane region" description="Helical" evidence="1">
    <location>
        <begin position="360"/>
        <end position="378"/>
    </location>
</feature>
<dbReference type="AlphaFoldDB" id="A0A5D3K7I9"/>
<feature type="domain" description="Acyltransferase 3" evidence="2">
    <location>
        <begin position="24"/>
        <end position="378"/>
    </location>
</feature>
<dbReference type="Proteomes" id="UP000324758">
    <property type="component" value="Unassembled WGS sequence"/>
</dbReference>
<feature type="transmembrane region" description="Helical" evidence="1">
    <location>
        <begin position="156"/>
        <end position="174"/>
    </location>
</feature>
<feature type="transmembrane region" description="Helical" evidence="1">
    <location>
        <begin position="295"/>
        <end position="312"/>
    </location>
</feature>
<comment type="caution">
    <text evidence="3">The sequence shown here is derived from an EMBL/GenBank/DDBJ whole genome shotgun (WGS) entry which is preliminary data.</text>
</comment>
<proteinExistence type="predicted"/>
<sequence length="387" mass="42471">MADVSVNATNETSATPAAQSRLLFVDNIRWSMIVLVLSMHAADTYSPFGNWYYVDRQETGFGTALFFGIYQSFLQAFFMAALFFIAGYFAAGAFDRKGFSRFARDRLIRLGLPTLLYMLVIGPLTQYFLSWTWGKGGFGNQWLTHLKDGEWLSETGPMWFCAVLLLVSLLYGLIRRTGWYEPQLKLHGTGIILFVAAMAATTFAVRIAIHADGSVLNVHPGDLPQYILMFAAGSFGYRGNWMLGVAERSCIRWGLLALSLSAPLFAALVLFGGGLHGDTALYAGGFNFVSAGKCLWEALVCVGMGLLILAVYRRYFDTQGPVAKWLSDNAFGVYLIHPPILIGFALLLHALPLFALTKALLLTMLAAIGSLAVSALILRKSPLRAII</sequence>
<dbReference type="OrthoDB" id="7375713at2"/>
<dbReference type="PANTHER" id="PTHR36927:SF4">
    <property type="entry name" value="BLR5718 PROTEIN"/>
    <property type="match status" value="1"/>
</dbReference>
<feature type="transmembrane region" description="Helical" evidence="1">
    <location>
        <begin position="223"/>
        <end position="241"/>
    </location>
</feature>
<feature type="transmembrane region" description="Helical" evidence="1">
    <location>
        <begin position="186"/>
        <end position="211"/>
    </location>
</feature>
<keyword evidence="1" id="KW-0472">Membrane</keyword>
<dbReference type="InterPro" id="IPR050623">
    <property type="entry name" value="Glucan_succinyl_AcylTrfase"/>
</dbReference>
<protein>
    <submittedName>
        <fullName evidence="3">Acyltransferase</fullName>
    </submittedName>
</protein>
<keyword evidence="1" id="KW-0812">Transmembrane</keyword>
<keyword evidence="3" id="KW-0808">Transferase</keyword>
<organism evidence="3 4">
    <name type="scientific">Bradyrhizobium rifense</name>
    <dbReference type="NCBI Taxonomy" id="515499"/>
    <lineage>
        <taxon>Bacteria</taxon>
        <taxon>Pseudomonadati</taxon>
        <taxon>Pseudomonadota</taxon>
        <taxon>Alphaproteobacteria</taxon>
        <taxon>Hyphomicrobiales</taxon>
        <taxon>Nitrobacteraceae</taxon>
        <taxon>Bradyrhizobium</taxon>
    </lineage>
</organism>
<reference evidence="3 4" key="1">
    <citation type="submission" date="2019-08" db="EMBL/GenBank/DDBJ databases">
        <title>Bradyrhizobium hipponensis sp. nov., a rhizobium isolated from a Lupinus angustifolius root nodule in Tunisia.</title>
        <authorList>
            <person name="Off K."/>
            <person name="Rejili M."/>
            <person name="Mars M."/>
            <person name="Brachmann A."/>
            <person name="Marin M."/>
        </authorList>
    </citation>
    <scope>NUCLEOTIDE SEQUENCE [LARGE SCALE GENOMIC DNA]</scope>
    <source>
        <strain evidence="3 4">CTAW71</strain>
    </source>
</reference>
<dbReference type="Pfam" id="PF01757">
    <property type="entry name" value="Acyl_transf_3"/>
    <property type="match status" value="1"/>
</dbReference>
<dbReference type="GO" id="GO:0016747">
    <property type="term" value="F:acyltransferase activity, transferring groups other than amino-acyl groups"/>
    <property type="evidence" value="ECO:0007669"/>
    <property type="project" value="InterPro"/>
</dbReference>
<dbReference type="InterPro" id="IPR002656">
    <property type="entry name" value="Acyl_transf_3_dom"/>
</dbReference>
<feature type="transmembrane region" description="Helical" evidence="1">
    <location>
        <begin position="73"/>
        <end position="94"/>
    </location>
</feature>
<name>A0A5D3K7I9_9BRAD</name>
<feature type="transmembrane region" description="Helical" evidence="1">
    <location>
        <begin position="115"/>
        <end position="133"/>
    </location>
</feature>
<evidence type="ECO:0000313" key="3">
    <source>
        <dbReference type="EMBL" id="TYL90223.1"/>
    </source>
</evidence>
<keyword evidence="4" id="KW-1185">Reference proteome</keyword>
<evidence type="ECO:0000259" key="2">
    <source>
        <dbReference type="Pfam" id="PF01757"/>
    </source>
</evidence>
<feature type="transmembrane region" description="Helical" evidence="1">
    <location>
        <begin position="333"/>
        <end position="354"/>
    </location>
</feature>